<reference evidence="3" key="1">
    <citation type="submission" date="2018-11" db="EMBL/GenBank/DDBJ databases">
        <title>Chitinophaga lutea sp.nov., isolate from arsenic contaminated soil.</title>
        <authorList>
            <person name="Zong Y."/>
        </authorList>
    </citation>
    <scope>NUCLEOTIDE SEQUENCE [LARGE SCALE GENOMIC DNA]</scope>
    <source>
        <strain evidence="3">YLT18</strain>
    </source>
</reference>
<dbReference type="AlphaFoldDB" id="A0A3N4N2B6"/>
<sequence>MKTLTDIIYREPKPGESGKPGIFTFVNLGAIIYLVYLFDNGHRFSGIDWFLLPGFMLAIGVQVFLFLKKKKQ</sequence>
<feature type="transmembrane region" description="Helical" evidence="1">
    <location>
        <begin position="21"/>
        <end position="38"/>
    </location>
</feature>
<dbReference type="EMBL" id="RMBX01000003">
    <property type="protein sequence ID" value="RPD41773.1"/>
    <property type="molecule type" value="Genomic_DNA"/>
</dbReference>
<evidence type="ECO:0000313" key="2">
    <source>
        <dbReference type="EMBL" id="RPD41773.1"/>
    </source>
</evidence>
<evidence type="ECO:0000313" key="3">
    <source>
        <dbReference type="Proteomes" id="UP000279089"/>
    </source>
</evidence>
<accession>A0A3N4N2B6</accession>
<protein>
    <submittedName>
        <fullName evidence="2">Uncharacterized protein</fullName>
    </submittedName>
</protein>
<dbReference type="RefSeq" id="WP_120514711.1">
    <property type="nucleotide sequence ID" value="NZ_QXZY01000002.1"/>
</dbReference>
<keyword evidence="1" id="KW-0472">Membrane</keyword>
<keyword evidence="1" id="KW-0812">Transmembrane</keyword>
<keyword evidence="1" id="KW-1133">Transmembrane helix</keyword>
<keyword evidence="3" id="KW-1185">Reference proteome</keyword>
<name>A0A3N4N2B6_9BACT</name>
<dbReference type="Proteomes" id="UP000279089">
    <property type="component" value="Unassembled WGS sequence"/>
</dbReference>
<organism evidence="2 3">
    <name type="scientific">Chitinophaga barathri</name>
    <dbReference type="NCBI Taxonomy" id="1647451"/>
    <lineage>
        <taxon>Bacteria</taxon>
        <taxon>Pseudomonadati</taxon>
        <taxon>Bacteroidota</taxon>
        <taxon>Chitinophagia</taxon>
        <taxon>Chitinophagales</taxon>
        <taxon>Chitinophagaceae</taxon>
        <taxon>Chitinophaga</taxon>
    </lineage>
</organism>
<proteinExistence type="predicted"/>
<comment type="caution">
    <text evidence="2">The sequence shown here is derived from an EMBL/GenBank/DDBJ whole genome shotgun (WGS) entry which is preliminary data.</text>
</comment>
<feature type="transmembrane region" description="Helical" evidence="1">
    <location>
        <begin position="50"/>
        <end position="67"/>
    </location>
</feature>
<gene>
    <name evidence="2" type="ORF">EG028_06290</name>
</gene>
<evidence type="ECO:0000256" key="1">
    <source>
        <dbReference type="SAM" id="Phobius"/>
    </source>
</evidence>